<dbReference type="Proteomes" id="UP000032900">
    <property type="component" value="Unassembled WGS sequence"/>
</dbReference>
<dbReference type="Gene3D" id="1.20.58.2150">
    <property type="match status" value="1"/>
</dbReference>
<feature type="domain" description="BACON" evidence="2">
    <location>
        <begin position="156"/>
        <end position="200"/>
    </location>
</feature>
<dbReference type="PANTHER" id="PTHR37842">
    <property type="match status" value="1"/>
</dbReference>
<comment type="caution">
    <text evidence="3">The sequence shown here is derived from an EMBL/GenBank/DDBJ whole genome shotgun (WGS) entry which is preliminary data.</text>
</comment>
<dbReference type="InterPro" id="IPR024361">
    <property type="entry name" value="BACON"/>
</dbReference>
<dbReference type="AlphaFoldDB" id="A0A0E9LUN9"/>
<organism evidence="3 4">
    <name type="scientific">Geofilum rubicundum JCM 15548</name>
    <dbReference type="NCBI Taxonomy" id="1236989"/>
    <lineage>
        <taxon>Bacteria</taxon>
        <taxon>Pseudomonadati</taxon>
        <taxon>Bacteroidota</taxon>
        <taxon>Bacteroidia</taxon>
        <taxon>Marinilabiliales</taxon>
        <taxon>Marinilabiliaceae</taxon>
        <taxon>Geofilum</taxon>
    </lineage>
</organism>
<dbReference type="STRING" id="1236989.JCM15548_11101"/>
<sequence length="413" mass="47016">MQSTDQLKHQIPGRLSDAYYQLVEYPVKGAGLINQKFLYLEKAYYYASQNRIIANDLAQKSKAAYDSIQQLTEYYNHQVADGKWENMMYMQPRSLPVFDLPAIPQWDFNVDTHWGLAVEGDEDIRRVKAIKGPTYLPSFNSSTRQTYFVDIFLKKEAPLDWTASASEDWIKIDQTSGTLTAEPGSQQQRLFVSIDWDKAPQSGRLRGSVRFSDGDKNYSLQVYANRQDISHTSQEALFVEDRGYIAINAENFSRQNNTSSYGWDVLEGLGYTGHSVWVNPLKIKEQQFDPELKNPSTLEYDFQTDRGGEITVTVYALPVHPLNQDYSNRIGIGVNEEAPQIVDHKTFGRSEEWKQNVLSNSTVLKTKHHLPEGGRHTLKIYALDPGIIIDRIVIDKGGAIKSYSAQKETIVQP</sequence>
<dbReference type="Pfam" id="PF19190">
    <property type="entry name" value="BACON_2"/>
    <property type="match status" value="1"/>
</dbReference>
<name>A0A0E9LUN9_9BACT</name>
<evidence type="ECO:0000259" key="1">
    <source>
        <dbReference type="Pfam" id="PF17829"/>
    </source>
</evidence>
<dbReference type="InterPro" id="IPR041437">
    <property type="entry name" value="GH115_C"/>
</dbReference>
<evidence type="ECO:0000259" key="2">
    <source>
        <dbReference type="Pfam" id="PF19190"/>
    </source>
</evidence>
<evidence type="ECO:0000313" key="3">
    <source>
        <dbReference type="EMBL" id="GAO28954.1"/>
    </source>
</evidence>
<dbReference type="Pfam" id="PF17829">
    <property type="entry name" value="GH115_C"/>
    <property type="match status" value="1"/>
</dbReference>
<feature type="domain" description="Gylcosyl hydrolase 115 C-terminal" evidence="1">
    <location>
        <begin position="238"/>
        <end position="408"/>
    </location>
</feature>
<dbReference type="Gene3D" id="2.60.120.1620">
    <property type="match status" value="1"/>
</dbReference>
<dbReference type="OrthoDB" id="8727830at2"/>
<dbReference type="PANTHER" id="PTHR37842:SF2">
    <property type="entry name" value="GYLCOSYL HYDROLASE 115 C-TERMINAL DOMAIN-CONTAINING PROTEIN"/>
    <property type="match status" value="1"/>
</dbReference>
<reference evidence="3 4" key="1">
    <citation type="journal article" date="2015" name="Microbes Environ.">
        <title>Distribution and evolution of nitrogen fixation genes in the phylum bacteroidetes.</title>
        <authorList>
            <person name="Inoue J."/>
            <person name="Oshima K."/>
            <person name="Suda W."/>
            <person name="Sakamoto M."/>
            <person name="Iino T."/>
            <person name="Noda S."/>
            <person name="Hongoh Y."/>
            <person name="Hattori M."/>
            <person name="Ohkuma M."/>
        </authorList>
    </citation>
    <scope>NUCLEOTIDE SEQUENCE [LARGE SCALE GENOMIC DNA]</scope>
    <source>
        <strain evidence="3">JCM 15548</strain>
    </source>
</reference>
<evidence type="ECO:0000313" key="4">
    <source>
        <dbReference type="Proteomes" id="UP000032900"/>
    </source>
</evidence>
<proteinExistence type="predicted"/>
<protein>
    <recommendedName>
        <fullName evidence="5">Gylcosyl hydrolase 115 C-terminal domain-containing protein</fullName>
    </recommendedName>
</protein>
<keyword evidence="4" id="KW-1185">Reference proteome</keyword>
<dbReference type="RefSeq" id="WP_062122704.1">
    <property type="nucleotide sequence ID" value="NZ_BAZW01000005.1"/>
</dbReference>
<dbReference type="EMBL" id="BAZW01000005">
    <property type="protein sequence ID" value="GAO28954.1"/>
    <property type="molecule type" value="Genomic_DNA"/>
</dbReference>
<gene>
    <name evidence="3" type="ORF">JCM15548_11101</name>
</gene>
<evidence type="ECO:0008006" key="5">
    <source>
        <dbReference type="Google" id="ProtNLM"/>
    </source>
</evidence>
<accession>A0A0E9LUN9</accession>